<proteinExistence type="predicted"/>
<dbReference type="AlphaFoldDB" id="A0A9Q8SUT6"/>
<feature type="compositionally biased region" description="Polar residues" evidence="1">
    <location>
        <begin position="50"/>
        <end position="65"/>
    </location>
</feature>
<dbReference type="Proteomes" id="UP000830671">
    <property type="component" value="Chromosome 5"/>
</dbReference>
<dbReference type="RefSeq" id="XP_049145562.1">
    <property type="nucleotide sequence ID" value="XM_049288418.1"/>
</dbReference>
<dbReference type="EMBL" id="CP019477">
    <property type="protein sequence ID" value="UQC83944.1"/>
    <property type="molecule type" value="Genomic_DNA"/>
</dbReference>
<evidence type="ECO:0000313" key="3">
    <source>
        <dbReference type="Proteomes" id="UP000830671"/>
    </source>
</evidence>
<accession>A0A9Q8SUT6</accession>
<organism evidence="2 3">
    <name type="scientific">Colletotrichum lupini</name>
    <dbReference type="NCBI Taxonomy" id="145971"/>
    <lineage>
        <taxon>Eukaryota</taxon>
        <taxon>Fungi</taxon>
        <taxon>Dikarya</taxon>
        <taxon>Ascomycota</taxon>
        <taxon>Pezizomycotina</taxon>
        <taxon>Sordariomycetes</taxon>
        <taxon>Hypocreomycetidae</taxon>
        <taxon>Glomerellales</taxon>
        <taxon>Glomerellaceae</taxon>
        <taxon>Colletotrichum</taxon>
        <taxon>Colletotrichum acutatum species complex</taxon>
    </lineage>
</organism>
<reference evidence="2" key="1">
    <citation type="journal article" date="2021" name="Mol. Plant Microbe Interact.">
        <title>Complete Genome Sequence of the Plant-Pathogenic Fungus Colletotrichum lupini.</title>
        <authorList>
            <person name="Baroncelli R."/>
            <person name="Pensec F."/>
            <person name="Da Lio D."/>
            <person name="Boufleur T."/>
            <person name="Vicente I."/>
            <person name="Sarrocco S."/>
            <person name="Picot A."/>
            <person name="Baraldi E."/>
            <person name="Sukno S."/>
            <person name="Thon M."/>
            <person name="Le Floch G."/>
        </authorList>
    </citation>
    <scope>NUCLEOTIDE SEQUENCE</scope>
    <source>
        <strain evidence="2">IMI 504893</strain>
    </source>
</reference>
<protein>
    <submittedName>
        <fullName evidence="2">Uncharacterized protein</fullName>
    </submittedName>
</protein>
<keyword evidence="3" id="KW-1185">Reference proteome</keyword>
<feature type="region of interest" description="Disordered" evidence="1">
    <location>
        <begin position="49"/>
        <end position="95"/>
    </location>
</feature>
<dbReference type="GeneID" id="73343428"/>
<dbReference type="KEGG" id="clup:CLUP02_09440"/>
<evidence type="ECO:0000256" key="1">
    <source>
        <dbReference type="SAM" id="MobiDB-lite"/>
    </source>
</evidence>
<gene>
    <name evidence="2" type="ORF">CLUP02_09440</name>
</gene>
<evidence type="ECO:0000313" key="2">
    <source>
        <dbReference type="EMBL" id="UQC83944.1"/>
    </source>
</evidence>
<sequence length="95" mass="10194">MRYLRISRALPSKVLANPSAGFSFAPLVASVQSSAPLVAPLPYRFETSDLPASQSQDVPLSTPSVSWDPGTRPRSHPHTVPPPTRSKGCAKSRRA</sequence>
<name>A0A9Q8SUT6_9PEZI</name>